<name>A0A1M5ZAQ1_9BURK</name>
<dbReference type="PANTHER" id="PTHR30383:SF24">
    <property type="entry name" value="THIOESTERASE 1_PROTEASE 1_LYSOPHOSPHOLIPASE L1"/>
    <property type="match status" value="1"/>
</dbReference>
<keyword evidence="3" id="KW-1185">Reference proteome</keyword>
<feature type="domain" description="SGNH hydrolase-type esterase" evidence="1">
    <location>
        <begin position="15"/>
        <end position="175"/>
    </location>
</feature>
<dbReference type="PANTHER" id="PTHR30383">
    <property type="entry name" value="THIOESTERASE 1/PROTEASE 1/LYSOPHOSPHOLIPASE L1"/>
    <property type="match status" value="1"/>
</dbReference>
<dbReference type="RefSeq" id="WP_245801336.1">
    <property type="nucleotide sequence ID" value="NZ_FQXE01000013.1"/>
</dbReference>
<dbReference type="AlphaFoldDB" id="A0A1M5ZAQ1"/>
<reference evidence="2 3" key="1">
    <citation type="submission" date="2016-11" db="EMBL/GenBank/DDBJ databases">
        <authorList>
            <person name="Jaros S."/>
            <person name="Januszkiewicz K."/>
            <person name="Wedrychowicz H."/>
        </authorList>
    </citation>
    <scope>NUCLEOTIDE SEQUENCE [LARGE SCALE GENOMIC DNA]</scope>
    <source>
        <strain evidence="2 3">CGMCC 1.10190</strain>
    </source>
</reference>
<dbReference type="InterPro" id="IPR036514">
    <property type="entry name" value="SGNH_hydro_sf"/>
</dbReference>
<dbReference type="SUPFAM" id="SSF52266">
    <property type="entry name" value="SGNH hydrolase"/>
    <property type="match status" value="1"/>
</dbReference>
<dbReference type="Pfam" id="PF13472">
    <property type="entry name" value="Lipase_GDSL_2"/>
    <property type="match status" value="1"/>
</dbReference>
<accession>A0A1M5ZAQ1</accession>
<sequence length="193" mass="21018">MAANAAPGPGPAILVIGDSLSAEYGLQRDSGWVALLGRRLAQEKTGYQIHNSSISGDTTSGGLSRLPAALARYRPEIVILELGSNDALRGLSLKMTQDNLSKMVAMSQQSRASVLLLGMRIPPNYGRQYTEQFQQLFAATAQEYKAALVPFLFEGIAADKRMFQADGMHPNEQAQATLAENVWEKLQPMLRPQ</sequence>
<dbReference type="Proteomes" id="UP000184226">
    <property type="component" value="Unassembled WGS sequence"/>
</dbReference>
<dbReference type="GO" id="GO:0004622">
    <property type="term" value="F:phosphatidylcholine lysophospholipase activity"/>
    <property type="evidence" value="ECO:0007669"/>
    <property type="project" value="TreeGrafter"/>
</dbReference>
<evidence type="ECO:0000313" key="2">
    <source>
        <dbReference type="EMBL" id="SHI21316.1"/>
    </source>
</evidence>
<proteinExistence type="predicted"/>
<protein>
    <submittedName>
        <fullName evidence="2">Acyl-CoA thioesterase-1</fullName>
    </submittedName>
</protein>
<dbReference type="Gene3D" id="3.40.50.1110">
    <property type="entry name" value="SGNH hydrolase"/>
    <property type="match status" value="1"/>
</dbReference>
<dbReference type="EMBL" id="FQXE01000013">
    <property type="protein sequence ID" value="SHI21316.1"/>
    <property type="molecule type" value="Genomic_DNA"/>
</dbReference>
<dbReference type="STRING" id="658167.SAMN04488135_113105"/>
<organism evidence="2 3">
    <name type="scientific">Pollutimonas bauzanensis</name>
    <dbReference type="NCBI Taxonomy" id="658167"/>
    <lineage>
        <taxon>Bacteria</taxon>
        <taxon>Pseudomonadati</taxon>
        <taxon>Pseudomonadota</taxon>
        <taxon>Betaproteobacteria</taxon>
        <taxon>Burkholderiales</taxon>
        <taxon>Alcaligenaceae</taxon>
        <taxon>Pollutimonas</taxon>
    </lineage>
</organism>
<dbReference type="InterPro" id="IPR051532">
    <property type="entry name" value="Ester_Hydrolysis_Enzymes"/>
</dbReference>
<evidence type="ECO:0000313" key="3">
    <source>
        <dbReference type="Proteomes" id="UP000184226"/>
    </source>
</evidence>
<dbReference type="CDD" id="cd01822">
    <property type="entry name" value="Lysophospholipase_L1_like"/>
    <property type="match status" value="1"/>
</dbReference>
<dbReference type="InterPro" id="IPR013830">
    <property type="entry name" value="SGNH_hydro"/>
</dbReference>
<gene>
    <name evidence="2" type="ORF">SAMN04488135_113105</name>
</gene>
<evidence type="ECO:0000259" key="1">
    <source>
        <dbReference type="Pfam" id="PF13472"/>
    </source>
</evidence>